<evidence type="ECO:0000259" key="3">
    <source>
        <dbReference type="Pfam" id="PF23744"/>
    </source>
</evidence>
<feature type="compositionally biased region" description="Basic and acidic residues" evidence="2">
    <location>
        <begin position="1102"/>
        <end position="1117"/>
    </location>
</feature>
<dbReference type="EMBL" id="LJSK01000042">
    <property type="protein sequence ID" value="KPI88705.1"/>
    <property type="molecule type" value="Genomic_DNA"/>
</dbReference>
<feature type="compositionally biased region" description="Gly residues" evidence="2">
    <location>
        <begin position="962"/>
        <end position="973"/>
    </location>
</feature>
<feature type="region of interest" description="Disordered" evidence="2">
    <location>
        <begin position="900"/>
        <end position="1020"/>
    </location>
</feature>
<dbReference type="EMBL" id="GQ153670">
    <property type="protein sequence ID" value="ACS87903.1"/>
    <property type="molecule type" value="Genomic_DNA"/>
</dbReference>
<proteinExistence type="predicted"/>
<dbReference type="FunFam" id="1.25.10.10:FF:000887">
    <property type="entry name" value="Hypothetical_protein_-_conserved"/>
    <property type="match status" value="1"/>
</dbReference>
<dbReference type="InterPro" id="IPR000225">
    <property type="entry name" value="Armadillo"/>
</dbReference>
<evidence type="ECO:0000313" key="5">
    <source>
        <dbReference type="EMBL" id="KPI88705.1"/>
    </source>
</evidence>
<protein>
    <recommendedName>
        <fullName evidence="3">LRRK2 ARM repeat domain-containing protein</fullName>
    </recommendedName>
</protein>
<evidence type="ECO:0000256" key="1">
    <source>
        <dbReference type="PROSITE-ProRule" id="PRU00259"/>
    </source>
</evidence>
<dbReference type="Pfam" id="PF23744">
    <property type="entry name" value="ARM_LRRK2"/>
    <property type="match status" value="1"/>
</dbReference>
<sequence>MDDLFDQVVMGSPMRQLNLKGTDTPEYTILCVQAQAPAQRVTLLQHRLQTSTESSAGQNASLLLKTCVSAQLSPDDVEAMVERLVEVAQQHGNWSQFIRWVCAIIHYYCTDDFTLSLFSEFGVPKLAVEALRLYLSSRRTVLAACTLLGHFNLYDIGDGITQLANVLQTHCGDAMIVRVATRALAEFTSYYKDIPDRFLQASQELIDAKGVAALEGVLHEHISDEEITTYAARIMANITSSGVPNVVDADSPVMMHLSDALARYQQSEMLCVHVLRVFSNLPRSQFIDWDCVSSLFNNTQSELVVLECIHFLCGVAINVKEMKTRIYSTGCVPRVLEMMRTYQNNAAIQEEVCSLLSYLSFDSETITASITESGGLLLVLNAMRKFPNNEDLLMSACAALSGLTFNNQTGQQVIVDNGGVALILDAMRYGKKARLQENGCLAIGTMCWNSDLKADVVRLGGVQVIMKALDEHYTNSGLVKNACRALAQVAFNCERYRDEMSAKGVIPLIIRGMEQHPNYDRAQMHGCVALSYLSWTNEDNAMQITANHGYKVVVDAMRNHPNNHEVQEHACRALANISNVSLQDSASALEQIVAAMRRHEGVSEVQEEACRAIVTLSLVSPTNKDRLCQLNGADAVIAAMKRFPHIQLVQQEACNALAHLAYEHADLNRAVTRLGGVSLLLTAMRTHKSSPKVQLNACGGLSALAFDNTVAQQQIFELGGVQCVIHAMDNFERFRMLELGCSVLGTLAWNTEIKERVAVDAIPEILKAMRAHSNNALLQKSTCRAISQFAFNSENNRQLLADSGAISLIVNAMRTHLSTEKLILHALKALTYLCWENTQVAETIINERIEEVLQRIVEHYEQTHRVFNEAVHLSKILFRKTNGSPSPSLRIVSPPIVSPMLIQQTPGPRHDHPAPPSPPPQDDPKDHFYSAPLDGPLEGHYYGRGQQHQPRDFYAADEYRGPRGGRGGGGRGRGAARRRGGPPPLRYGGGGERYARRGAGGSLDNDSGSVVSSNGGGTRGGCGGVASGMDYCDEAMQEALDARFGPRPGSRGRGRGSGNSGAHHRDAADLWDDPDPETFHGNRQLGQMNWQQAEMTSAIRGDAGHTDAFELPSHGRQDAPPQRGRGGRGRGQHYRGGGGGRGRGMAAHQ</sequence>
<dbReference type="OrthoDB" id="276558at2759"/>
<dbReference type="InterPro" id="IPR016024">
    <property type="entry name" value="ARM-type_fold"/>
</dbReference>
<dbReference type="AlphaFoldDB" id="C6K3W4"/>
<dbReference type="PANTHER" id="PTHR22895">
    <property type="entry name" value="ARMADILLO REPEAT-CONTAINING PROTEIN 6"/>
    <property type="match status" value="1"/>
</dbReference>
<reference evidence="4" key="1">
    <citation type="submission" date="2009-05" db="EMBL/GenBank/DDBJ databases">
        <title>The evolution of amastin surface glycoproteins in trypanosomatid parasites.</title>
        <authorList>
            <person name="Jackson A.P."/>
        </authorList>
    </citation>
    <scope>NUCLEOTIDE SEQUENCE</scope>
    <source>
        <strain evidence="4">ATCC 30220</strain>
    </source>
</reference>
<dbReference type="PROSITE" id="PS50176">
    <property type="entry name" value="ARM_REPEAT"/>
    <property type="match status" value="2"/>
</dbReference>
<dbReference type="Gene3D" id="1.25.10.10">
    <property type="entry name" value="Leucine-rich Repeat Variant"/>
    <property type="match status" value="3"/>
</dbReference>
<dbReference type="Proteomes" id="UP000038009">
    <property type="component" value="Unassembled WGS sequence"/>
</dbReference>
<evidence type="ECO:0000313" key="4">
    <source>
        <dbReference type="EMBL" id="ACS87903.1"/>
    </source>
</evidence>
<feature type="repeat" description="ARM" evidence="1">
    <location>
        <begin position="760"/>
        <end position="804"/>
    </location>
</feature>
<evidence type="ECO:0000256" key="2">
    <source>
        <dbReference type="SAM" id="MobiDB-lite"/>
    </source>
</evidence>
<gene>
    <name evidence="5" type="ORF">ABL78_2165</name>
    <name evidence="4" type="ORF">LSFL1N19_02</name>
</gene>
<reference evidence="5 6" key="2">
    <citation type="journal article" date="2015" name="PLoS Pathog.">
        <title>Leptomonas seymouri: Adaptations to the Dixenous Life Cycle Analyzed by Genome Sequencing, Transcriptome Profiling and Co-infection with Leishmania donovani.</title>
        <authorList>
            <person name="Kraeva N."/>
            <person name="Butenko A."/>
            <person name="Hlavacova J."/>
            <person name="Kostygov A."/>
            <person name="Myskova J."/>
            <person name="Grybchuk D."/>
            <person name="Lestinova T."/>
            <person name="Votypka J."/>
            <person name="Volf P."/>
            <person name="Opperdoes F."/>
            <person name="Flegontov P."/>
            <person name="Lukes J."/>
            <person name="Yurchenko V."/>
        </authorList>
    </citation>
    <scope>NUCLEOTIDE SEQUENCE [LARGE SCALE GENOMIC DNA]</scope>
    <source>
        <strain evidence="5 6">ATCC 30220</strain>
    </source>
</reference>
<organism evidence="4">
    <name type="scientific">Leptomonas seymouri</name>
    <dbReference type="NCBI Taxonomy" id="5684"/>
    <lineage>
        <taxon>Eukaryota</taxon>
        <taxon>Discoba</taxon>
        <taxon>Euglenozoa</taxon>
        <taxon>Kinetoplastea</taxon>
        <taxon>Metakinetoplastina</taxon>
        <taxon>Trypanosomatida</taxon>
        <taxon>Trypanosomatidae</taxon>
        <taxon>Leishmaniinae</taxon>
        <taxon>Leptomonas</taxon>
    </lineage>
</organism>
<dbReference type="SMART" id="SM00185">
    <property type="entry name" value="ARM"/>
    <property type="match status" value="12"/>
</dbReference>
<dbReference type="InterPro" id="IPR011989">
    <property type="entry name" value="ARM-like"/>
</dbReference>
<feature type="compositionally biased region" description="Polar residues" evidence="2">
    <location>
        <begin position="1084"/>
        <end position="1095"/>
    </location>
</feature>
<evidence type="ECO:0000313" key="6">
    <source>
        <dbReference type="Proteomes" id="UP000038009"/>
    </source>
</evidence>
<dbReference type="VEuPathDB" id="TriTrypDB:Lsey_0042_0120"/>
<feature type="domain" description="LRRK2 ARM repeat" evidence="3">
    <location>
        <begin position="220"/>
        <end position="623"/>
    </location>
</feature>
<feature type="repeat" description="ARM" evidence="1">
    <location>
        <begin position="374"/>
        <end position="418"/>
    </location>
</feature>
<feature type="compositionally biased region" description="Gly residues" evidence="2">
    <location>
        <begin position="1134"/>
        <end position="1143"/>
    </location>
</feature>
<dbReference type="PANTHER" id="PTHR22895:SF6">
    <property type="match status" value="1"/>
</dbReference>
<dbReference type="OMA" id="QEHACRA"/>
<dbReference type="SUPFAM" id="SSF48371">
    <property type="entry name" value="ARM repeat"/>
    <property type="match status" value="3"/>
</dbReference>
<accession>C6K3W4</accession>
<keyword evidence="6" id="KW-1185">Reference proteome</keyword>
<feature type="compositionally biased region" description="Low complexity" evidence="2">
    <location>
        <begin position="1002"/>
        <end position="1013"/>
    </location>
</feature>
<name>C6K3W4_LEPSE</name>
<feature type="region of interest" description="Disordered" evidence="2">
    <location>
        <begin position="1043"/>
        <end position="1149"/>
    </location>
</feature>
<dbReference type="InterPro" id="IPR056597">
    <property type="entry name" value="ARM_LRRK2"/>
</dbReference>